<evidence type="ECO:0000313" key="2">
    <source>
        <dbReference type="EMBL" id="MDR7305972.1"/>
    </source>
</evidence>
<comment type="caution">
    <text evidence="2">The sequence shown here is derived from an EMBL/GenBank/DDBJ whole genome shotgun (WGS) entry which is preliminary data.</text>
</comment>
<feature type="chain" id="PRO_5045607017" description="Calcium-dependent cell adhesion molecule N-terminal domain-containing protein" evidence="1">
    <location>
        <begin position="28"/>
        <end position="167"/>
    </location>
</feature>
<protein>
    <recommendedName>
        <fullName evidence="4">Calcium-dependent cell adhesion molecule N-terminal domain-containing protein</fullName>
    </recommendedName>
</protein>
<dbReference type="PROSITE" id="PS51257">
    <property type="entry name" value="PROKAR_LIPOPROTEIN"/>
    <property type="match status" value="1"/>
</dbReference>
<keyword evidence="1" id="KW-0732">Signal</keyword>
<accession>A0ABU1ZKA0</accession>
<evidence type="ECO:0000313" key="3">
    <source>
        <dbReference type="Proteomes" id="UP001268089"/>
    </source>
</evidence>
<proteinExistence type="predicted"/>
<dbReference type="EMBL" id="JAVDXO010000002">
    <property type="protein sequence ID" value="MDR7305972.1"/>
    <property type="molecule type" value="Genomic_DNA"/>
</dbReference>
<evidence type="ECO:0008006" key="4">
    <source>
        <dbReference type="Google" id="ProtNLM"/>
    </source>
</evidence>
<feature type="signal peptide" evidence="1">
    <location>
        <begin position="1"/>
        <end position="27"/>
    </location>
</feature>
<name>A0ABU1ZKA0_9BURK</name>
<gene>
    <name evidence="2" type="ORF">J2X15_001250</name>
</gene>
<keyword evidence="3" id="KW-1185">Reference proteome</keyword>
<organism evidence="2 3">
    <name type="scientific">Rhodoferax saidenbachensis</name>
    <dbReference type="NCBI Taxonomy" id="1484693"/>
    <lineage>
        <taxon>Bacteria</taxon>
        <taxon>Pseudomonadati</taxon>
        <taxon>Pseudomonadota</taxon>
        <taxon>Betaproteobacteria</taxon>
        <taxon>Burkholderiales</taxon>
        <taxon>Comamonadaceae</taxon>
        <taxon>Rhodoferax</taxon>
    </lineage>
</organism>
<dbReference type="RefSeq" id="WP_310340411.1">
    <property type="nucleotide sequence ID" value="NZ_JAVDXO010000002.1"/>
</dbReference>
<evidence type="ECO:0000256" key="1">
    <source>
        <dbReference type="SAM" id="SignalP"/>
    </source>
</evidence>
<dbReference type="Proteomes" id="UP001268089">
    <property type="component" value="Unassembled WGS sequence"/>
</dbReference>
<sequence>MQLVARIFKAVLTVYAVAFGLSCFAQAGLESGAANTPCLRYDGLYRNEQKASDGRPYWQYFRFYADSTAVTVSSTGQVAEILRWFHKDNPQLLSGKVVLRGNALSFVANSTYGAVEFDGVLQGSHLVLNSYSRINQAKGRDDYVFVAFPPQEPPPSSTAETVACVKG</sequence>
<reference evidence="2 3" key="1">
    <citation type="submission" date="2023-07" db="EMBL/GenBank/DDBJ databases">
        <title>Sorghum-associated microbial communities from plants grown in Nebraska, USA.</title>
        <authorList>
            <person name="Schachtman D."/>
        </authorList>
    </citation>
    <scope>NUCLEOTIDE SEQUENCE [LARGE SCALE GENOMIC DNA]</scope>
    <source>
        <strain evidence="2 3">BE308</strain>
    </source>
</reference>